<dbReference type="EMBL" id="CAJNOV010012729">
    <property type="protein sequence ID" value="CAF1495316.1"/>
    <property type="molecule type" value="Genomic_DNA"/>
</dbReference>
<evidence type="ECO:0000313" key="5">
    <source>
        <dbReference type="Proteomes" id="UP000663824"/>
    </source>
</evidence>
<proteinExistence type="predicted"/>
<sequence>MIVHGHQKTARITRKFNNCYDNTIEELGPVLVGCPKSVSKHSKTDSNGLCERHIEMVASIGNSAMRFDPSDVVTDEDCNVKRNELLDNKNLSATYGFLISFYSSDIVADFDESIRSELPRRVL</sequence>
<protein>
    <submittedName>
        <fullName evidence="2">Uncharacterized protein</fullName>
    </submittedName>
</protein>
<dbReference type="Proteomes" id="UP000681967">
    <property type="component" value="Unassembled WGS sequence"/>
</dbReference>
<dbReference type="Proteomes" id="UP000663855">
    <property type="component" value="Unassembled WGS sequence"/>
</dbReference>
<evidence type="ECO:0000313" key="1">
    <source>
        <dbReference type="EMBL" id="CAF1495316.1"/>
    </source>
</evidence>
<dbReference type="EMBL" id="CAJOBI010093402">
    <property type="protein sequence ID" value="CAF4553103.1"/>
    <property type="molecule type" value="Genomic_DNA"/>
</dbReference>
<evidence type="ECO:0000313" key="3">
    <source>
        <dbReference type="EMBL" id="CAF4193227.1"/>
    </source>
</evidence>
<dbReference type="EMBL" id="CAJNRE010015809">
    <property type="protein sequence ID" value="CAF2141223.1"/>
    <property type="molecule type" value="Genomic_DNA"/>
</dbReference>
<accession>A0A816X1I2</accession>
<dbReference type="Proteomes" id="UP000676336">
    <property type="component" value="Unassembled WGS sequence"/>
</dbReference>
<dbReference type="AlphaFoldDB" id="A0A816X1I2"/>
<evidence type="ECO:0000313" key="2">
    <source>
        <dbReference type="EMBL" id="CAF2141223.1"/>
    </source>
</evidence>
<gene>
    <name evidence="3" type="ORF">BYL167_LOCUS23332</name>
    <name evidence="1" type="ORF">CJN711_LOCUS26940</name>
    <name evidence="2" type="ORF">MBJ925_LOCUS29562</name>
    <name evidence="4" type="ORF">SMN809_LOCUS37114</name>
</gene>
<evidence type="ECO:0000313" key="4">
    <source>
        <dbReference type="EMBL" id="CAF4553103.1"/>
    </source>
</evidence>
<organism evidence="2 5">
    <name type="scientific">Rotaria magnacalcarata</name>
    <dbReference type="NCBI Taxonomy" id="392030"/>
    <lineage>
        <taxon>Eukaryota</taxon>
        <taxon>Metazoa</taxon>
        <taxon>Spiralia</taxon>
        <taxon>Gnathifera</taxon>
        <taxon>Rotifera</taxon>
        <taxon>Eurotatoria</taxon>
        <taxon>Bdelloidea</taxon>
        <taxon>Philodinida</taxon>
        <taxon>Philodinidae</taxon>
        <taxon>Rotaria</taxon>
    </lineage>
</organism>
<comment type="caution">
    <text evidence="2">The sequence shown here is derived from an EMBL/GenBank/DDBJ whole genome shotgun (WGS) entry which is preliminary data.</text>
</comment>
<dbReference type="Proteomes" id="UP000663824">
    <property type="component" value="Unassembled WGS sequence"/>
</dbReference>
<name>A0A816X1I2_9BILA</name>
<dbReference type="EMBL" id="CAJOBH010016391">
    <property type="protein sequence ID" value="CAF4193227.1"/>
    <property type="molecule type" value="Genomic_DNA"/>
</dbReference>
<reference evidence="2" key="1">
    <citation type="submission" date="2021-02" db="EMBL/GenBank/DDBJ databases">
        <authorList>
            <person name="Nowell W R."/>
        </authorList>
    </citation>
    <scope>NUCLEOTIDE SEQUENCE</scope>
</reference>